<feature type="transmembrane region" description="Helical" evidence="2">
    <location>
        <begin position="481"/>
        <end position="498"/>
    </location>
</feature>
<accession>A0ABZ1J815</accession>
<feature type="transmembrane region" description="Helical" evidence="2">
    <location>
        <begin position="518"/>
        <end position="542"/>
    </location>
</feature>
<feature type="transmembrane region" description="Helical" evidence="2">
    <location>
        <begin position="456"/>
        <end position="474"/>
    </location>
</feature>
<feature type="region of interest" description="Disordered" evidence="1">
    <location>
        <begin position="358"/>
        <end position="399"/>
    </location>
</feature>
<feature type="compositionally biased region" description="Low complexity" evidence="1">
    <location>
        <begin position="185"/>
        <end position="205"/>
    </location>
</feature>
<dbReference type="RefSeq" id="WP_328936795.1">
    <property type="nucleotide sequence ID" value="NZ_CP108133.1"/>
</dbReference>
<evidence type="ECO:0000256" key="1">
    <source>
        <dbReference type="SAM" id="MobiDB-lite"/>
    </source>
</evidence>
<dbReference type="Proteomes" id="UP001432166">
    <property type="component" value="Chromosome"/>
</dbReference>
<feature type="compositionally biased region" description="Basic and acidic residues" evidence="1">
    <location>
        <begin position="373"/>
        <end position="394"/>
    </location>
</feature>
<feature type="region of interest" description="Disordered" evidence="1">
    <location>
        <begin position="1"/>
        <end position="212"/>
    </location>
</feature>
<keyword evidence="2" id="KW-0472">Membrane</keyword>
<evidence type="ECO:0000313" key="4">
    <source>
        <dbReference type="Proteomes" id="UP001432166"/>
    </source>
</evidence>
<protein>
    <submittedName>
        <fullName evidence="3">Uncharacterized protein</fullName>
    </submittedName>
</protein>
<proteinExistence type="predicted"/>
<organism evidence="3 4">
    <name type="scientific">Streptomyces tauricus</name>
    <dbReference type="NCBI Taxonomy" id="68274"/>
    <lineage>
        <taxon>Bacteria</taxon>
        <taxon>Bacillati</taxon>
        <taxon>Actinomycetota</taxon>
        <taxon>Actinomycetes</taxon>
        <taxon>Kitasatosporales</taxon>
        <taxon>Streptomycetaceae</taxon>
        <taxon>Streptomyces</taxon>
        <taxon>Streptomyces aurantiacus group</taxon>
    </lineage>
</organism>
<name>A0ABZ1J815_9ACTN</name>
<gene>
    <name evidence="3" type="ORF">OG288_05175</name>
</gene>
<feature type="compositionally biased region" description="Basic and acidic residues" evidence="1">
    <location>
        <begin position="49"/>
        <end position="182"/>
    </location>
</feature>
<dbReference type="EMBL" id="CP108133">
    <property type="protein sequence ID" value="WTP47766.1"/>
    <property type="molecule type" value="Genomic_DNA"/>
</dbReference>
<keyword evidence="2" id="KW-1133">Transmembrane helix</keyword>
<evidence type="ECO:0000313" key="3">
    <source>
        <dbReference type="EMBL" id="WTP47766.1"/>
    </source>
</evidence>
<feature type="region of interest" description="Disordered" evidence="1">
    <location>
        <begin position="545"/>
        <end position="567"/>
    </location>
</feature>
<keyword evidence="4" id="KW-1185">Reference proteome</keyword>
<sequence length="567" mass="60913">MVDATIPPLPVSAPWHTVPDEAPDRGARRAERRYPDAVDPRYAGPADAVEQRYADPADADEQRYADPADEIDHRYPDPAAEVDHRYAGPADADEHRYADPADEIDHRYPDPADEVDHRYPDAADRVPRRHTAPADRNGRDGRDGRDDREGRDNRDGRDERRFAGPADEADHAHAGAADEARRPHPAAAPAKAQAPAPVPVVQVDPRSTDSAAEFDRKYPDQAEIEADPAYINPVDGLVHAAVADRPLEEVIELIELLEQSPEYARATIDALRAVGTDRSVEDVSRLVALLTRPPRNADSADEAIRAAAEGRPVEDVTRLMALLHRPPLEPHCGEAAVRAAATSRPVEELVELIGRMAHEQGVREGRQQGTPPTREERKAAEAARAASAKDKSPSGDRLLAEGGTVAIGRTARTRRSRPAKNVDSPAWPRLAAALMLVVCGLAHFPPHRDGASLSAYGFVMGGCGLCVLLGLALLRRSVVPVLALGIIVPAALAVAQLLEGRIQSQGLSRALDLTLAPPWLAGLAAVLAALASLTALVSLLASSRPRPRPDVRQLAGQPAEPDRAETG</sequence>
<reference evidence="3" key="1">
    <citation type="submission" date="2022-10" db="EMBL/GenBank/DDBJ databases">
        <title>The complete genomes of actinobacterial strains from the NBC collection.</title>
        <authorList>
            <person name="Joergensen T.S."/>
            <person name="Alvarez Arevalo M."/>
            <person name="Sterndorff E.B."/>
            <person name="Faurdal D."/>
            <person name="Vuksanovic O."/>
            <person name="Mourched A.-S."/>
            <person name="Charusanti P."/>
            <person name="Shaw S."/>
            <person name="Blin K."/>
            <person name="Weber T."/>
        </authorList>
    </citation>
    <scope>NUCLEOTIDE SEQUENCE</scope>
    <source>
        <strain evidence="3">NBC_00189</strain>
    </source>
</reference>
<feature type="compositionally biased region" description="Basic and acidic residues" evidence="1">
    <location>
        <begin position="18"/>
        <end position="39"/>
    </location>
</feature>
<evidence type="ECO:0000256" key="2">
    <source>
        <dbReference type="SAM" id="Phobius"/>
    </source>
</evidence>
<keyword evidence="2" id="KW-0812">Transmembrane</keyword>